<feature type="compositionally biased region" description="Polar residues" evidence="1">
    <location>
        <begin position="420"/>
        <end position="436"/>
    </location>
</feature>
<dbReference type="AlphaFoldDB" id="A0A9N9WZV7"/>
<organism evidence="2 3">
    <name type="scientific">Phaedon cochleariae</name>
    <name type="common">Mustard beetle</name>
    <dbReference type="NCBI Taxonomy" id="80249"/>
    <lineage>
        <taxon>Eukaryota</taxon>
        <taxon>Metazoa</taxon>
        <taxon>Ecdysozoa</taxon>
        <taxon>Arthropoda</taxon>
        <taxon>Hexapoda</taxon>
        <taxon>Insecta</taxon>
        <taxon>Pterygota</taxon>
        <taxon>Neoptera</taxon>
        <taxon>Endopterygota</taxon>
        <taxon>Coleoptera</taxon>
        <taxon>Polyphaga</taxon>
        <taxon>Cucujiformia</taxon>
        <taxon>Chrysomeloidea</taxon>
        <taxon>Chrysomelidae</taxon>
        <taxon>Chrysomelinae</taxon>
        <taxon>Chrysomelini</taxon>
        <taxon>Phaedon</taxon>
    </lineage>
</organism>
<dbReference type="EMBL" id="OU896723">
    <property type="protein sequence ID" value="CAG9818124.1"/>
    <property type="molecule type" value="Genomic_DNA"/>
</dbReference>
<reference evidence="2" key="1">
    <citation type="submission" date="2022-01" db="EMBL/GenBank/DDBJ databases">
        <authorList>
            <person name="King R."/>
        </authorList>
    </citation>
    <scope>NUCLEOTIDE SEQUENCE</scope>
</reference>
<reference evidence="2" key="2">
    <citation type="submission" date="2022-10" db="EMBL/GenBank/DDBJ databases">
        <authorList>
            <consortium name="ENA_rothamsted_submissions"/>
            <consortium name="culmorum"/>
            <person name="King R."/>
        </authorList>
    </citation>
    <scope>NUCLEOTIDE SEQUENCE</scope>
</reference>
<dbReference type="PANTHER" id="PTHR33480">
    <property type="entry name" value="SET DOMAIN-CONTAINING PROTEIN-RELATED"/>
    <property type="match status" value="1"/>
</dbReference>
<gene>
    <name evidence="2" type="ORF">PHAECO_LOCUS5743</name>
</gene>
<name>A0A9N9WZV7_PHACE</name>
<dbReference type="OrthoDB" id="6775648at2759"/>
<keyword evidence="3" id="KW-1185">Reference proteome</keyword>
<protein>
    <submittedName>
        <fullName evidence="2">Uncharacterized protein</fullName>
    </submittedName>
</protein>
<evidence type="ECO:0000313" key="3">
    <source>
        <dbReference type="Proteomes" id="UP001153737"/>
    </source>
</evidence>
<dbReference type="PANTHER" id="PTHR33480:SF1">
    <property type="entry name" value="TYR RECOMBINASE DOMAIN-CONTAINING PROTEIN"/>
    <property type="match status" value="1"/>
</dbReference>
<evidence type="ECO:0000256" key="1">
    <source>
        <dbReference type="SAM" id="MobiDB-lite"/>
    </source>
</evidence>
<proteinExistence type="predicted"/>
<accession>A0A9N9WZV7</accession>
<sequence length="496" mass="58222">MYVDDSRGKKVTKKPIFFPYCQTKQKKIARHLENKQKDEDEVKKFIFLPKEIVISTSKRTTQLLTRRVTSRIHTKASVVVRKDLKPVLREDDVTRLIRFDELVIIYANEMTEKYRNPRHFDMIRQRMRLIRRFLLIMKKIDKEITDLSSIFDPKFSDNTLIAINEAARFNAITCNYKAPTVVSEDYKRKNTNDFLKLLTQKNLYKYQQERDRVPGSNEEKVTLPSMDDMELLHSHITLIRKQSLFDIQKTFSTEAFYELAETTLMSIQLYNRRRAKEEERILIEDFNFYQGIDDNTDKDLFRALHDESRQIARQYVRFTIRATTCITLNSREQEVSDLASFMGHAEKTHKEIYRQPVISRDILRMSRLLEIAQGADSETDSDSDSQVDEMNNPKEQLKTHTCERIQENERNRKNEPALQSPLSPVSSTIKPVSLQTPLHESCPIAEQHKEINDDIDEPIGLDMVGTSPPQEPFELFPSTSSKITGNIQFYKIPYNY</sequence>
<feature type="compositionally biased region" description="Basic and acidic residues" evidence="1">
    <location>
        <begin position="391"/>
        <end position="415"/>
    </location>
</feature>
<feature type="compositionally biased region" description="Acidic residues" evidence="1">
    <location>
        <begin position="377"/>
        <end position="387"/>
    </location>
</feature>
<dbReference type="Proteomes" id="UP001153737">
    <property type="component" value="Chromosome 17"/>
</dbReference>
<evidence type="ECO:0000313" key="2">
    <source>
        <dbReference type="EMBL" id="CAG9818124.1"/>
    </source>
</evidence>
<feature type="region of interest" description="Disordered" evidence="1">
    <location>
        <begin position="373"/>
        <end position="436"/>
    </location>
</feature>